<proteinExistence type="inferred from homology"/>
<dbReference type="Proteomes" id="UP000028411">
    <property type="component" value="Unassembled WGS sequence"/>
</dbReference>
<dbReference type="SUPFAM" id="SSF51905">
    <property type="entry name" value="FAD/NAD(P)-binding domain"/>
    <property type="match status" value="1"/>
</dbReference>
<evidence type="ECO:0000259" key="12">
    <source>
        <dbReference type="Pfam" id="PF07992"/>
    </source>
</evidence>
<evidence type="ECO:0000256" key="4">
    <source>
        <dbReference type="ARBA" id="ARBA00023002"/>
    </source>
</evidence>
<dbReference type="PANTHER" id="PTHR42737:SF2">
    <property type="entry name" value="GLUTATHIONE REDUCTASE"/>
    <property type="match status" value="1"/>
</dbReference>
<evidence type="ECO:0000256" key="1">
    <source>
        <dbReference type="ARBA" id="ARBA00007532"/>
    </source>
</evidence>
<feature type="binding site" evidence="8">
    <location>
        <begin position="173"/>
        <end position="180"/>
    </location>
    <ligand>
        <name>NAD(+)</name>
        <dbReference type="ChEBI" id="CHEBI:57540"/>
    </ligand>
</feature>
<keyword evidence="3 8" id="KW-0274">FAD</keyword>
<dbReference type="RefSeq" id="WP_037453415.1">
    <property type="nucleotide sequence ID" value="NZ_JFHR01000036.1"/>
</dbReference>
<dbReference type="Gene3D" id="3.30.390.30">
    <property type="match status" value="1"/>
</dbReference>
<dbReference type="InterPro" id="IPR046952">
    <property type="entry name" value="GSHR/TRXR-like"/>
</dbReference>
<organism evidence="13 14">
    <name type="scientific">Sphingobium chlorophenolicum</name>
    <dbReference type="NCBI Taxonomy" id="46429"/>
    <lineage>
        <taxon>Bacteria</taxon>
        <taxon>Pseudomonadati</taxon>
        <taxon>Pseudomonadota</taxon>
        <taxon>Alphaproteobacteria</taxon>
        <taxon>Sphingomonadales</taxon>
        <taxon>Sphingomonadaceae</taxon>
        <taxon>Sphingobium</taxon>
    </lineage>
</organism>
<dbReference type="PANTHER" id="PTHR42737">
    <property type="entry name" value="GLUTATHIONE REDUCTASE"/>
    <property type="match status" value="1"/>
</dbReference>
<dbReference type="GO" id="GO:0045454">
    <property type="term" value="P:cell redox homeostasis"/>
    <property type="evidence" value="ECO:0007669"/>
    <property type="project" value="InterPro"/>
</dbReference>
<gene>
    <name evidence="13" type="ORF">BV95_02984</name>
</gene>
<feature type="binding site" evidence="8">
    <location>
        <position position="50"/>
    </location>
    <ligand>
        <name>FAD</name>
        <dbReference type="ChEBI" id="CHEBI:57692"/>
    </ligand>
</feature>
<dbReference type="OrthoDB" id="7495837at2"/>
<dbReference type="GO" id="GO:0005829">
    <property type="term" value="C:cytosol"/>
    <property type="evidence" value="ECO:0007669"/>
    <property type="project" value="TreeGrafter"/>
</dbReference>
<protein>
    <submittedName>
        <fullName evidence="13">Glutathione-disulfide reductase</fullName>
        <ecNumber evidence="13">1.8.1.7</ecNumber>
    </submittedName>
</protein>
<dbReference type="InterPro" id="IPR023753">
    <property type="entry name" value="FAD/NAD-binding_dom"/>
</dbReference>
<evidence type="ECO:0000256" key="2">
    <source>
        <dbReference type="ARBA" id="ARBA00022630"/>
    </source>
</evidence>
<accession>A0A081RBY8</accession>
<comment type="cofactor">
    <cofactor evidence="8">
        <name>FAD</name>
        <dbReference type="ChEBI" id="CHEBI:57692"/>
    </cofactor>
    <text evidence="8">Binds 1 FAD per subunit.</text>
</comment>
<reference evidence="13 14" key="1">
    <citation type="submission" date="2014-02" db="EMBL/GenBank/DDBJ databases">
        <title>Whole genome sequence of Sphingobium chlorophenolicum NBRC 16172.</title>
        <authorList>
            <person name="Gan H.M."/>
            <person name="Gan H.Y."/>
            <person name="Chew T.H."/>
            <person name="Savka M.A."/>
        </authorList>
    </citation>
    <scope>NUCLEOTIDE SEQUENCE [LARGE SCALE GENOMIC DNA]</scope>
    <source>
        <strain evidence="13 14">NBRC 16172</strain>
    </source>
</reference>
<feature type="binding site" evidence="8">
    <location>
        <position position="261"/>
    </location>
    <ligand>
        <name>NAD(+)</name>
        <dbReference type="ChEBI" id="CHEBI:57540"/>
    </ligand>
</feature>
<evidence type="ECO:0000259" key="11">
    <source>
        <dbReference type="Pfam" id="PF02852"/>
    </source>
</evidence>
<feature type="domain" description="Pyridine nucleotide-disulphide oxidoreductase dimerisation" evidence="11">
    <location>
        <begin position="337"/>
        <end position="443"/>
    </location>
</feature>
<keyword evidence="6 10" id="KW-0676">Redox-active center</keyword>
<keyword evidence="5" id="KW-1015">Disulfide bond</keyword>
<dbReference type="InterPro" id="IPR004099">
    <property type="entry name" value="Pyr_nucl-diS_OxRdtase_dimer"/>
</dbReference>
<dbReference type="SUPFAM" id="SSF55424">
    <property type="entry name" value="FAD/NAD-linked reductases, dimerisation (C-terminal) domain"/>
    <property type="match status" value="1"/>
</dbReference>
<name>A0A081RBY8_SPHCR</name>
<feature type="domain" description="FAD/NAD(P)-binding" evidence="12">
    <location>
        <begin position="4"/>
        <end position="317"/>
    </location>
</feature>
<dbReference type="InterPro" id="IPR016156">
    <property type="entry name" value="FAD/NAD-linked_Rdtase_dimer_sf"/>
</dbReference>
<dbReference type="InterPro" id="IPR012999">
    <property type="entry name" value="Pyr_OxRdtase_I_AS"/>
</dbReference>
<comment type="caution">
    <text evidence="13">The sequence shown here is derived from an EMBL/GenBank/DDBJ whole genome shotgun (WGS) entry which is preliminary data.</text>
</comment>
<dbReference type="Pfam" id="PF02852">
    <property type="entry name" value="Pyr_redox_dim"/>
    <property type="match status" value="1"/>
</dbReference>
<evidence type="ECO:0000256" key="8">
    <source>
        <dbReference type="PIRSR" id="PIRSR000350-3"/>
    </source>
</evidence>
<evidence type="ECO:0000256" key="5">
    <source>
        <dbReference type="ARBA" id="ARBA00023157"/>
    </source>
</evidence>
<keyword evidence="4 10" id="KW-0560">Oxidoreductase</keyword>
<dbReference type="Gene3D" id="3.50.50.60">
    <property type="entry name" value="FAD/NAD(P)-binding domain"/>
    <property type="match status" value="2"/>
</dbReference>
<evidence type="ECO:0000256" key="6">
    <source>
        <dbReference type="ARBA" id="ARBA00023284"/>
    </source>
</evidence>
<dbReference type="InterPro" id="IPR036188">
    <property type="entry name" value="FAD/NAD-bd_sf"/>
</dbReference>
<evidence type="ECO:0000256" key="10">
    <source>
        <dbReference type="RuleBase" id="RU003691"/>
    </source>
</evidence>
<dbReference type="InterPro" id="IPR001100">
    <property type="entry name" value="Pyr_nuc-diS_OxRdtase"/>
</dbReference>
<dbReference type="AlphaFoldDB" id="A0A081RBY8"/>
<sequence>MTSYDLFVIGAGSGGVRAARIAAAHGAKVAIAEEYRVGGTCVIRGCVPKKLLVYGAHFAEDLKDARRFGWDVPECDFDWPILRDNVLADVDRLNGAYTSTLSSHDVEVFLERATVSGPQEVTLASGRRISAKHILIATGAWPVTPDIEGAEHGITSNEVFHLEKMPRRAVIAGGGYIANEFAGIFHEFSCDVTLVNRSDTILRGYDRQIVERLLATSMAKGINFRLNAEFEKIEKLADGSLRLHFKDGDPIETDLLMFATGRRPHTQGLGLENVGVALDDQGAVIVDDYNRSSCESIYAVGDVTNRVQLTPVAIREGHAFADTVFGGNPRTVDYDCIPSAVFSHPPIAGVGMTESEAREKLGTVKVYTSDFRAMKNVLAGRDERALYKMIVDDTTGRVVGLHMIGPDAPEILQAAAVAVKAGLTKQAFDDTVALHPSMAEELVLLK</sequence>
<evidence type="ECO:0000313" key="14">
    <source>
        <dbReference type="Proteomes" id="UP000028411"/>
    </source>
</evidence>
<dbReference type="EMBL" id="JFHR01000036">
    <property type="protein sequence ID" value="KEQ52711.1"/>
    <property type="molecule type" value="Genomic_DNA"/>
</dbReference>
<dbReference type="EC" id="1.8.1.7" evidence="13"/>
<keyword evidence="2 10" id="KW-0285">Flavoprotein</keyword>
<dbReference type="GO" id="GO:0050660">
    <property type="term" value="F:flavin adenine dinucleotide binding"/>
    <property type="evidence" value="ECO:0007669"/>
    <property type="project" value="InterPro"/>
</dbReference>
<dbReference type="PIRSF" id="PIRSF000350">
    <property type="entry name" value="Mercury_reductase_MerA"/>
    <property type="match status" value="1"/>
</dbReference>
<dbReference type="GO" id="GO:0004362">
    <property type="term" value="F:glutathione-disulfide reductase (NADPH) activity"/>
    <property type="evidence" value="ECO:0007669"/>
    <property type="project" value="UniProtKB-EC"/>
</dbReference>
<keyword evidence="8" id="KW-0547">Nucleotide-binding</keyword>
<dbReference type="PATRIC" id="fig|46429.4.peg.2957"/>
<evidence type="ECO:0000256" key="7">
    <source>
        <dbReference type="PIRSR" id="PIRSR000350-2"/>
    </source>
</evidence>
<evidence type="ECO:0000256" key="3">
    <source>
        <dbReference type="ARBA" id="ARBA00022827"/>
    </source>
</evidence>
<dbReference type="GO" id="GO:0006749">
    <property type="term" value="P:glutathione metabolic process"/>
    <property type="evidence" value="ECO:0007669"/>
    <property type="project" value="TreeGrafter"/>
</dbReference>
<dbReference type="GO" id="GO:0034599">
    <property type="term" value="P:cellular response to oxidative stress"/>
    <property type="evidence" value="ECO:0007669"/>
    <property type="project" value="TreeGrafter"/>
</dbReference>
<keyword evidence="8" id="KW-0520">NAD</keyword>
<dbReference type="NCBIfam" id="NF004776">
    <property type="entry name" value="PRK06116.1"/>
    <property type="match status" value="1"/>
</dbReference>
<dbReference type="Pfam" id="PF07992">
    <property type="entry name" value="Pyr_redox_2"/>
    <property type="match status" value="1"/>
</dbReference>
<feature type="binding site" evidence="8">
    <location>
        <position position="302"/>
    </location>
    <ligand>
        <name>FAD</name>
        <dbReference type="ChEBI" id="CHEBI:57692"/>
    </ligand>
</feature>
<evidence type="ECO:0000313" key="13">
    <source>
        <dbReference type="EMBL" id="KEQ52711.1"/>
    </source>
</evidence>
<evidence type="ECO:0000256" key="9">
    <source>
        <dbReference type="PIRSR" id="PIRSR000350-4"/>
    </source>
</evidence>
<dbReference type="PRINTS" id="PR00368">
    <property type="entry name" value="FADPNR"/>
</dbReference>
<dbReference type="eggNOG" id="COG1249">
    <property type="taxonomic scope" value="Bacteria"/>
</dbReference>
<comment type="similarity">
    <text evidence="1 10">Belongs to the class-I pyridine nucleotide-disulfide oxidoreductase family.</text>
</comment>
<dbReference type="PRINTS" id="PR00411">
    <property type="entry name" value="PNDRDTASEI"/>
</dbReference>
<dbReference type="PROSITE" id="PS00076">
    <property type="entry name" value="PYRIDINE_REDOX_1"/>
    <property type="match status" value="1"/>
</dbReference>
<feature type="disulfide bond" description="Redox-active" evidence="9">
    <location>
        <begin position="41"/>
        <end position="46"/>
    </location>
</feature>
<feature type="active site" description="Proton acceptor" evidence="7">
    <location>
        <position position="435"/>
    </location>
</feature>